<gene>
    <name evidence="2" type="ORF">KC207_11120</name>
</gene>
<dbReference type="AlphaFoldDB" id="A0A941I122"/>
<sequence>MDLESVARELYALAPEEFTAARNALARELRAAGDRELAGAVAALRRASPGAHLLNRLVAARPDEVEQVLDLGVRLRAAQGTLAPAELRALDDERRRLTRALAGVAVEAARDEGRRVSPSVAAAVEETLRSAMVDPVAGEALGTGLLVETFSASGLDPVDLTRVLAVPGLVGSDDRPRTTPGPQRAAPDPERVAQARSAVDEAEAGVRTSRERVEAARRRAGEAGRRREDLRTELEDLERRVADVRGRLDAAGAAADDARRAQHVATRDERTALEALERARRRLADLGGSPAERARVEHPRGQDPGDPPHGSAASIRCSVPSLSTR</sequence>
<evidence type="ECO:0000313" key="2">
    <source>
        <dbReference type="EMBL" id="MBR7743841.1"/>
    </source>
</evidence>
<dbReference type="EMBL" id="JAGSNF010000015">
    <property type="protein sequence ID" value="MBR7743841.1"/>
    <property type="molecule type" value="Genomic_DNA"/>
</dbReference>
<evidence type="ECO:0000256" key="1">
    <source>
        <dbReference type="SAM" id="MobiDB-lite"/>
    </source>
</evidence>
<proteinExistence type="predicted"/>
<feature type="compositionally biased region" description="Basic and acidic residues" evidence="1">
    <location>
        <begin position="208"/>
        <end position="227"/>
    </location>
</feature>
<reference evidence="2" key="1">
    <citation type="submission" date="2021-04" db="EMBL/GenBank/DDBJ databases">
        <title>Phycicoccus avicenniae sp. nov., a novel endophytic actinomycetes isolated from branch of Avicennia mariana.</title>
        <authorList>
            <person name="Tuo L."/>
        </authorList>
    </citation>
    <scope>NUCLEOTIDE SEQUENCE</scope>
    <source>
        <strain evidence="2">BSK3Z-2</strain>
    </source>
</reference>
<feature type="region of interest" description="Disordered" evidence="1">
    <location>
        <begin position="169"/>
        <end position="227"/>
    </location>
</feature>
<dbReference type="SUPFAM" id="SSF57997">
    <property type="entry name" value="Tropomyosin"/>
    <property type="match status" value="1"/>
</dbReference>
<feature type="compositionally biased region" description="Basic and acidic residues" evidence="1">
    <location>
        <begin position="292"/>
        <end position="303"/>
    </location>
</feature>
<accession>A0A941I122</accession>
<protein>
    <submittedName>
        <fullName evidence="2">Uncharacterized protein</fullName>
    </submittedName>
</protein>
<feature type="region of interest" description="Disordered" evidence="1">
    <location>
        <begin position="281"/>
        <end position="325"/>
    </location>
</feature>
<comment type="caution">
    <text evidence="2">The sequence shown here is derived from an EMBL/GenBank/DDBJ whole genome shotgun (WGS) entry which is preliminary data.</text>
</comment>
<keyword evidence="3" id="KW-1185">Reference proteome</keyword>
<dbReference type="Proteomes" id="UP000677016">
    <property type="component" value="Unassembled WGS sequence"/>
</dbReference>
<organism evidence="2 3">
    <name type="scientific">Phycicoccus avicenniae</name>
    <dbReference type="NCBI Taxonomy" id="2828860"/>
    <lineage>
        <taxon>Bacteria</taxon>
        <taxon>Bacillati</taxon>
        <taxon>Actinomycetota</taxon>
        <taxon>Actinomycetes</taxon>
        <taxon>Micrococcales</taxon>
        <taxon>Intrasporangiaceae</taxon>
        <taxon>Phycicoccus</taxon>
    </lineage>
</organism>
<name>A0A941I122_9MICO</name>
<dbReference type="RefSeq" id="WP_211603093.1">
    <property type="nucleotide sequence ID" value="NZ_JAGSNF010000015.1"/>
</dbReference>
<evidence type="ECO:0000313" key="3">
    <source>
        <dbReference type="Proteomes" id="UP000677016"/>
    </source>
</evidence>